<dbReference type="AlphaFoldDB" id="A0A2S4PX21"/>
<accession>A0A2S4PX21</accession>
<feature type="compositionally biased region" description="Basic and acidic residues" evidence="1">
    <location>
        <begin position="48"/>
        <end position="61"/>
    </location>
</feature>
<proteinExistence type="predicted"/>
<dbReference type="Proteomes" id="UP000237438">
    <property type="component" value="Unassembled WGS sequence"/>
</dbReference>
<feature type="compositionally biased region" description="Acidic residues" evidence="1">
    <location>
        <begin position="62"/>
        <end position="71"/>
    </location>
</feature>
<feature type="compositionally biased region" description="Pro residues" evidence="1">
    <location>
        <begin position="81"/>
        <end position="100"/>
    </location>
</feature>
<gene>
    <name evidence="2" type="ORF">EPUL_001469</name>
</gene>
<sequence>MWSQMRRDGGSLRKGRIKVKELFGDKKATRAILQFPNDTYMGVGQNKVIKDSQERERRENIVIDDLDENEENSSIGTGPITPHPPNTQSPFASPSPPLNLEPPSKTTDGRQIFKPFAPSNRRVTEKRTQNSSDTLNIGNAFLPKELAEIFAIRQIRKSACHARLMKCTTAISSIVSSLSCFEDEIEKEKAAAFKPTKILSHSRPTRGSSHKSGKDKTIGKKVAVAIPRSILSVDSSVRKAQEVFSLPKAPQAVEKTWPKVARKGKKKARVTLKTKTQVALMRKAANNIEDTFSPALFGKTKPVHSGFALSSCSTGACDTILNAGNGLFLLGAKLEAATNWIPVIVPAMPSTIRKEQGEVVVSKSMLIDEIKRVCSIRPAHVKLYGGNKAEAPHRTWMAYFPKAPRANFRVFDESEIARQFKKQQPCYGFNPLQRHWLGRVG</sequence>
<keyword evidence="3" id="KW-1185">Reference proteome</keyword>
<evidence type="ECO:0000313" key="2">
    <source>
        <dbReference type="EMBL" id="POS86573.1"/>
    </source>
</evidence>
<evidence type="ECO:0000256" key="1">
    <source>
        <dbReference type="SAM" id="MobiDB-lite"/>
    </source>
</evidence>
<dbReference type="OrthoDB" id="4869984at2759"/>
<reference evidence="2 3" key="1">
    <citation type="submission" date="2017-10" db="EMBL/GenBank/DDBJ databases">
        <title>Development of genomic resources for the powdery mildew, Erysiphe pulchra.</title>
        <authorList>
            <person name="Wadl P.A."/>
            <person name="Mack B.M."/>
            <person name="Moore G."/>
            <person name="Beltz S.B."/>
        </authorList>
    </citation>
    <scope>NUCLEOTIDE SEQUENCE [LARGE SCALE GENOMIC DNA]</scope>
    <source>
        <strain evidence="2">Cflorida</strain>
    </source>
</reference>
<comment type="caution">
    <text evidence="2">The sequence shown here is derived from an EMBL/GenBank/DDBJ whole genome shotgun (WGS) entry which is preliminary data.</text>
</comment>
<organism evidence="2 3">
    <name type="scientific">Erysiphe pulchra</name>
    <dbReference type="NCBI Taxonomy" id="225359"/>
    <lineage>
        <taxon>Eukaryota</taxon>
        <taxon>Fungi</taxon>
        <taxon>Dikarya</taxon>
        <taxon>Ascomycota</taxon>
        <taxon>Pezizomycotina</taxon>
        <taxon>Leotiomycetes</taxon>
        <taxon>Erysiphales</taxon>
        <taxon>Erysiphaceae</taxon>
        <taxon>Erysiphe</taxon>
    </lineage>
</organism>
<dbReference type="EMBL" id="PEDP01000297">
    <property type="protein sequence ID" value="POS86573.1"/>
    <property type="molecule type" value="Genomic_DNA"/>
</dbReference>
<protein>
    <submittedName>
        <fullName evidence="2">Uncharacterized protein</fullName>
    </submittedName>
</protein>
<evidence type="ECO:0000313" key="3">
    <source>
        <dbReference type="Proteomes" id="UP000237438"/>
    </source>
</evidence>
<name>A0A2S4PX21_9PEZI</name>
<feature type="region of interest" description="Disordered" evidence="1">
    <location>
        <begin position="46"/>
        <end position="131"/>
    </location>
</feature>